<feature type="domain" description="Band 7" evidence="1">
    <location>
        <begin position="45"/>
        <end position="163"/>
    </location>
</feature>
<evidence type="ECO:0000313" key="2">
    <source>
        <dbReference type="EMBL" id="KKP85683.1"/>
    </source>
</evidence>
<dbReference type="Pfam" id="PF01145">
    <property type="entry name" value="Band_7"/>
    <property type="match status" value="1"/>
</dbReference>
<accession>A0A0G0CX84</accession>
<dbReference type="Proteomes" id="UP000186383">
    <property type="component" value="Unassembled WGS sequence"/>
</dbReference>
<comment type="caution">
    <text evidence="2">The sequence shown here is derived from an EMBL/GenBank/DDBJ whole genome shotgun (WGS) entry which is preliminary data.</text>
</comment>
<protein>
    <recommendedName>
        <fullName evidence="1">Band 7 domain-containing protein</fullName>
    </recommendedName>
</protein>
<dbReference type="AlphaFoldDB" id="A0A0G0CX84"/>
<evidence type="ECO:0000259" key="1">
    <source>
        <dbReference type="Pfam" id="PF01145"/>
    </source>
</evidence>
<gene>
    <name evidence="2" type="ORF">UR88_C0010G0005</name>
</gene>
<sequence length="361" mass="39901">MKNLRHVFIAVVILAAIAIFAIKETFYFVSSLLAILTILASAIAKVPTAHYGVEVVFNKRTGRKFKEGLHLKTPFFGEVLLYPASLATYSLAGNDAVIAISADNMEMTIEGSVQLRPDFDKLDKFVEIPEETIKHGMGDAIESGLGIIAGSEQGEDFVGRREAIEHIINCLFLLNRRPDFYVNKEDPAKFISTPPDSFKHYIERLKEANADDQLSLEKISHLESGNWVIPLKKDKDGKDILDVLSFYKQNVARVETMLQFEGSMKEASKVEELYAIDIAVFKLSKVAFSKKTTEALEKKKQAEKDLQAVTLRQQEKMKIMDELIARGVPAAQASNDADAAVGIAPKQTISGGVPIVNIGGR</sequence>
<evidence type="ECO:0000313" key="3">
    <source>
        <dbReference type="Proteomes" id="UP000186383"/>
    </source>
</evidence>
<dbReference type="EMBL" id="LBQW01000010">
    <property type="protein sequence ID" value="KKP85683.1"/>
    <property type="molecule type" value="Genomic_DNA"/>
</dbReference>
<name>A0A0G0CX84_9BACT</name>
<dbReference type="InterPro" id="IPR001107">
    <property type="entry name" value="Band_7"/>
</dbReference>
<proteinExistence type="predicted"/>
<organism evidence="2 3">
    <name type="scientific">Candidatus Nomurabacteria bacterium GW2011_GWA1_35_8</name>
    <dbReference type="NCBI Taxonomy" id="1618727"/>
    <lineage>
        <taxon>Bacteria</taxon>
        <taxon>Candidatus Nomuraibacteriota</taxon>
    </lineage>
</organism>
<reference evidence="2 3" key="1">
    <citation type="journal article" date="2015" name="Nature">
        <title>rRNA introns, odd ribosomes, and small enigmatic genomes across a large radiation of phyla.</title>
        <authorList>
            <person name="Brown C.T."/>
            <person name="Hug L.A."/>
            <person name="Thomas B.C."/>
            <person name="Sharon I."/>
            <person name="Castelle C.J."/>
            <person name="Singh A."/>
            <person name="Wilkins M.J."/>
            <person name="Williams K.H."/>
            <person name="Banfield J.F."/>
        </authorList>
    </citation>
    <scope>NUCLEOTIDE SEQUENCE [LARGE SCALE GENOMIC DNA]</scope>
</reference>